<gene>
    <name evidence="8" type="primary">tilS</name>
    <name evidence="10" type="ORF">B9N49_05595</name>
</gene>
<comment type="function">
    <text evidence="8">Ligates lysine onto the cytidine present at position 34 of the AUA codon-specific tRNA(Ile) that contains the anticodon CAU, in an ATP-dependent manner. Cytidine is converted to lysidine, thus changing the amino acid specificity of the tRNA from methionine to isoleucine.</text>
</comment>
<dbReference type="GO" id="GO:0006400">
    <property type="term" value="P:tRNA modification"/>
    <property type="evidence" value="ECO:0007669"/>
    <property type="project" value="UniProtKB-UniRule"/>
</dbReference>
<dbReference type="PANTHER" id="PTHR43033">
    <property type="entry name" value="TRNA(ILE)-LYSIDINE SYNTHASE-RELATED"/>
    <property type="match status" value="1"/>
</dbReference>
<sequence>MDLIRKIKNTIIRENLIEKNDKILIGLSGGADSVFLFNVLYQLKDDLDFEIKTCHINHSYRDAALRDEKFSREISKEKNIQFFSKKVDMKQYSIDNSISLEDSGRILRYNCFNEILEAEKLNKIAVAHHLDDQVETFFLHLFRGSGIDGLCGIQYRNKNIIRPLLDVSKSEILTYLDENNIEYVTDETNFVADVQRNKIRLEMLPYIQENFNCSINESIYRTINILKDSKEIIDDVTKLKYEKLVNQKYSEYSIYVDLFRKEKTSVKRNIIRKLLIELNGSNQDIRMVYIDDIIELFDLKNGSEYVFKDYSFFKSYDKVIIRKNLNNKKSQSVEFELGKINFGDFKINSYLTKDTNVKPSRNKMVFDSEILSHNLILRKRKNGDRIKLKGFTKKIKDVFIDNKVLQIERDNYPILSDEENVYAILSLKRSNLYMKNSNSKEVLVIEVTYEK</sequence>
<dbReference type="GO" id="GO:0005524">
    <property type="term" value="F:ATP binding"/>
    <property type="evidence" value="ECO:0007669"/>
    <property type="project" value="UniProtKB-UniRule"/>
</dbReference>
<dbReference type="InterPro" id="IPR012094">
    <property type="entry name" value="tRNA_Ile_lys_synt"/>
</dbReference>
<dbReference type="SMART" id="SM00977">
    <property type="entry name" value="TilS_C"/>
    <property type="match status" value="1"/>
</dbReference>
<proteinExistence type="inferred from homology"/>
<evidence type="ECO:0000313" key="10">
    <source>
        <dbReference type="EMBL" id="OXZ27049.1"/>
    </source>
</evidence>
<name>A0A233V3S3_FINMA</name>
<comment type="subcellular location">
    <subcellularLocation>
        <location evidence="1 8">Cytoplasm</location>
    </subcellularLocation>
</comment>
<evidence type="ECO:0000256" key="2">
    <source>
        <dbReference type="ARBA" id="ARBA00022490"/>
    </source>
</evidence>
<comment type="similarity">
    <text evidence="8">Belongs to the tRNA(Ile)-lysidine synthase family.</text>
</comment>
<dbReference type="SUPFAM" id="SSF52402">
    <property type="entry name" value="Adenine nucleotide alpha hydrolases-like"/>
    <property type="match status" value="1"/>
</dbReference>
<dbReference type="GO" id="GO:0005737">
    <property type="term" value="C:cytoplasm"/>
    <property type="evidence" value="ECO:0007669"/>
    <property type="project" value="UniProtKB-SubCell"/>
</dbReference>
<protein>
    <recommendedName>
        <fullName evidence="8">tRNA(Ile)-lysidine synthase</fullName>
        <ecNumber evidence="8">6.3.4.19</ecNumber>
    </recommendedName>
    <alternativeName>
        <fullName evidence="8">tRNA(Ile)-2-lysyl-cytidine synthase</fullName>
    </alternativeName>
    <alternativeName>
        <fullName evidence="8">tRNA(Ile)-lysidine synthetase</fullName>
    </alternativeName>
</protein>
<keyword evidence="4 8" id="KW-0819">tRNA processing</keyword>
<comment type="domain">
    <text evidence="8">The N-terminal region contains the highly conserved SGGXDS motif, predicted to be a P-loop motif involved in ATP binding.</text>
</comment>
<dbReference type="HAMAP" id="MF_01161">
    <property type="entry name" value="tRNA_Ile_lys_synt"/>
    <property type="match status" value="1"/>
</dbReference>
<keyword evidence="5 8" id="KW-0547">Nucleotide-binding</keyword>
<dbReference type="EC" id="6.3.4.19" evidence="8"/>
<evidence type="ECO:0000313" key="11">
    <source>
        <dbReference type="Proteomes" id="UP000215413"/>
    </source>
</evidence>
<evidence type="ECO:0000256" key="5">
    <source>
        <dbReference type="ARBA" id="ARBA00022741"/>
    </source>
</evidence>
<feature type="domain" description="Lysidine-tRNA(Ile) synthetase C-terminal" evidence="9">
    <location>
        <begin position="375"/>
        <end position="445"/>
    </location>
</feature>
<dbReference type="Gene3D" id="3.40.50.620">
    <property type="entry name" value="HUPs"/>
    <property type="match status" value="1"/>
</dbReference>
<dbReference type="InterPro" id="IPR012796">
    <property type="entry name" value="Lysidine-tRNA-synth_C"/>
</dbReference>
<keyword evidence="6 8" id="KW-0067">ATP-binding</keyword>
<evidence type="ECO:0000256" key="7">
    <source>
        <dbReference type="ARBA" id="ARBA00048539"/>
    </source>
</evidence>
<evidence type="ECO:0000259" key="9">
    <source>
        <dbReference type="SMART" id="SM00977"/>
    </source>
</evidence>
<dbReference type="SUPFAM" id="SSF56037">
    <property type="entry name" value="PheT/TilS domain"/>
    <property type="match status" value="1"/>
</dbReference>
<dbReference type="InterPro" id="IPR014729">
    <property type="entry name" value="Rossmann-like_a/b/a_fold"/>
</dbReference>
<dbReference type="CDD" id="cd01992">
    <property type="entry name" value="TilS_N"/>
    <property type="match status" value="1"/>
</dbReference>
<dbReference type="SUPFAM" id="SSF82829">
    <property type="entry name" value="MesJ substrate recognition domain-like"/>
    <property type="match status" value="1"/>
</dbReference>
<organism evidence="10 11">
    <name type="scientific">Finegoldia magna</name>
    <name type="common">Peptostreptococcus magnus</name>
    <dbReference type="NCBI Taxonomy" id="1260"/>
    <lineage>
        <taxon>Bacteria</taxon>
        <taxon>Bacillati</taxon>
        <taxon>Bacillota</taxon>
        <taxon>Tissierellia</taxon>
        <taxon>Tissierellales</taxon>
        <taxon>Peptoniphilaceae</taxon>
        <taxon>Finegoldia</taxon>
    </lineage>
</organism>
<dbReference type="AlphaFoldDB" id="A0A233V3S3"/>
<accession>A0A233V3S3</accession>
<dbReference type="Proteomes" id="UP000215413">
    <property type="component" value="Unassembled WGS sequence"/>
</dbReference>
<dbReference type="GO" id="GO:0032267">
    <property type="term" value="F:tRNA(Ile)-lysidine synthase activity"/>
    <property type="evidence" value="ECO:0007669"/>
    <property type="project" value="UniProtKB-EC"/>
</dbReference>
<dbReference type="Pfam" id="PF01171">
    <property type="entry name" value="ATP_bind_3"/>
    <property type="match status" value="1"/>
</dbReference>
<evidence type="ECO:0000256" key="3">
    <source>
        <dbReference type="ARBA" id="ARBA00022598"/>
    </source>
</evidence>
<evidence type="ECO:0000256" key="8">
    <source>
        <dbReference type="HAMAP-Rule" id="MF_01161"/>
    </source>
</evidence>
<comment type="catalytic activity">
    <reaction evidence="7 8">
        <text>cytidine(34) in tRNA(Ile2) + L-lysine + ATP = lysidine(34) in tRNA(Ile2) + AMP + diphosphate + H(+)</text>
        <dbReference type="Rhea" id="RHEA:43744"/>
        <dbReference type="Rhea" id="RHEA-COMP:10625"/>
        <dbReference type="Rhea" id="RHEA-COMP:10670"/>
        <dbReference type="ChEBI" id="CHEBI:15378"/>
        <dbReference type="ChEBI" id="CHEBI:30616"/>
        <dbReference type="ChEBI" id="CHEBI:32551"/>
        <dbReference type="ChEBI" id="CHEBI:33019"/>
        <dbReference type="ChEBI" id="CHEBI:82748"/>
        <dbReference type="ChEBI" id="CHEBI:83665"/>
        <dbReference type="ChEBI" id="CHEBI:456215"/>
        <dbReference type="EC" id="6.3.4.19"/>
    </reaction>
</comment>
<evidence type="ECO:0000256" key="6">
    <source>
        <dbReference type="ARBA" id="ARBA00022840"/>
    </source>
</evidence>
<dbReference type="PANTHER" id="PTHR43033:SF1">
    <property type="entry name" value="TRNA(ILE)-LYSIDINE SYNTHASE-RELATED"/>
    <property type="match status" value="1"/>
</dbReference>
<evidence type="ECO:0000256" key="1">
    <source>
        <dbReference type="ARBA" id="ARBA00004496"/>
    </source>
</evidence>
<reference evidence="11" key="1">
    <citation type="submission" date="2017-04" db="EMBL/GenBank/DDBJ databases">
        <title>Finegoldia magna isolated from orthopedic joint implant-associated infections.</title>
        <authorList>
            <person name="Bjorklund S."/>
            <person name="Bruggemann H."/>
            <person name="Jensen A."/>
            <person name="Hellmark B."/>
            <person name="Soderquist B."/>
        </authorList>
    </citation>
    <scope>NUCLEOTIDE SEQUENCE [LARGE SCALE GENOMIC DNA]</scope>
    <source>
        <strain evidence="11">CCUG 54800</strain>
    </source>
</reference>
<comment type="caution">
    <text evidence="10">The sequence shown here is derived from an EMBL/GenBank/DDBJ whole genome shotgun (WGS) entry which is preliminary data.</text>
</comment>
<dbReference type="NCBIfam" id="TIGR02432">
    <property type="entry name" value="lysidine_TilS_N"/>
    <property type="match status" value="1"/>
</dbReference>
<evidence type="ECO:0000256" key="4">
    <source>
        <dbReference type="ARBA" id="ARBA00022694"/>
    </source>
</evidence>
<dbReference type="NCBIfam" id="TIGR02433">
    <property type="entry name" value="lysidine_TilS_C"/>
    <property type="match status" value="1"/>
</dbReference>
<dbReference type="InterPro" id="IPR011063">
    <property type="entry name" value="TilS/TtcA_N"/>
</dbReference>
<feature type="binding site" evidence="8">
    <location>
        <begin position="28"/>
        <end position="33"/>
    </location>
    <ligand>
        <name>ATP</name>
        <dbReference type="ChEBI" id="CHEBI:30616"/>
    </ligand>
</feature>
<dbReference type="EMBL" id="NDYC01000026">
    <property type="protein sequence ID" value="OXZ27049.1"/>
    <property type="molecule type" value="Genomic_DNA"/>
</dbReference>
<dbReference type="InterPro" id="IPR012795">
    <property type="entry name" value="tRNA_Ile_lys_synt_N"/>
</dbReference>
<dbReference type="Pfam" id="PF11734">
    <property type="entry name" value="TilS_C"/>
    <property type="match status" value="1"/>
</dbReference>
<keyword evidence="3 8" id="KW-0436">Ligase</keyword>
<dbReference type="RefSeq" id="WP_094205882.1">
    <property type="nucleotide sequence ID" value="NZ_NDYC01000026.1"/>
</dbReference>
<keyword evidence="2 8" id="KW-0963">Cytoplasm</keyword>